<dbReference type="Pfam" id="PF01869">
    <property type="entry name" value="BcrAD_BadFG"/>
    <property type="match status" value="1"/>
</dbReference>
<dbReference type="Proteomes" id="UP000014760">
    <property type="component" value="Unassembled WGS sequence"/>
</dbReference>
<evidence type="ECO:0000256" key="1">
    <source>
        <dbReference type="ARBA" id="ARBA00006198"/>
    </source>
</evidence>
<evidence type="ECO:0000313" key="6">
    <source>
        <dbReference type="EMBL" id="ELT93939.1"/>
    </source>
</evidence>
<feature type="domain" description="ATPase BadF/BadG/BcrA/BcrD type" evidence="5">
    <location>
        <begin position="8"/>
        <end position="283"/>
    </location>
</feature>
<dbReference type="AlphaFoldDB" id="R7TJQ5"/>
<organism evidence="6">
    <name type="scientific">Capitella teleta</name>
    <name type="common">Polychaete worm</name>
    <dbReference type="NCBI Taxonomy" id="283909"/>
    <lineage>
        <taxon>Eukaryota</taxon>
        <taxon>Metazoa</taxon>
        <taxon>Spiralia</taxon>
        <taxon>Lophotrochozoa</taxon>
        <taxon>Annelida</taxon>
        <taxon>Polychaeta</taxon>
        <taxon>Sedentaria</taxon>
        <taxon>Scolecida</taxon>
        <taxon>Capitellidae</taxon>
        <taxon>Capitella</taxon>
    </lineage>
</organism>
<dbReference type="EMBL" id="KB309561">
    <property type="protein sequence ID" value="ELT93939.1"/>
    <property type="molecule type" value="Genomic_DNA"/>
</dbReference>
<dbReference type="FunCoup" id="R7TJQ5">
    <property type="interactions" value="332"/>
</dbReference>
<dbReference type="InterPro" id="IPR002731">
    <property type="entry name" value="ATPase_BadF"/>
</dbReference>
<proteinExistence type="inferred from homology"/>
<evidence type="ECO:0000256" key="2">
    <source>
        <dbReference type="ARBA" id="ARBA00012122"/>
    </source>
</evidence>
<protein>
    <recommendedName>
        <fullName evidence="3">N-acetyl-D-glucosamine kinase</fullName>
        <ecNumber evidence="2">2.7.1.59</ecNumber>
    </recommendedName>
    <alternativeName>
        <fullName evidence="4">GlcNAc kinase</fullName>
    </alternativeName>
</protein>
<dbReference type="SUPFAM" id="SSF53067">
    <property type="entry name" value="Actin-like ATPase domain"/>
    <property type="match status" value="2"/>
</dbReference>
<dbReference type="InterPro" id="IPR039758">
    <property type="entry name" value="NAGK-like"/>
</dbReference>
<dbReference type="OMA" id="IETRYDM"/>
<dbReference type="OrthoDB" id="311172at2759"/>
<name>R7TJQ5_CAPTE</name>
<dbReference type="EnsemblMetazoa" id="CapteT166456">
    <property type="protein sequence ID" value="CapteP166456"/>
    <property type="gene ID" value="CapteG166456"/>
</dbReference>
<evidence type="ECO:0000313" key="7">
    <source>
        <dbReference type="EnsemblMetazoa" id="CapteP166456"/>
    </source>
</evidence>
<dbReference type="GO" id="GO:0045127">
    <property type="term" value="F:N-acetylglucosamine kinase activity"/>
    <property type="evidence" value="ECO:0007669"/>
    <property type="project" value="UniProtKB-EC"/>
</dbReference>
<reference evidence="8" key="1">
    <citation type="submission" date="2012-12" db="EMBL/GenBank/DDBJ databases">
        <authorList>
            <person name="Hellsten U."/>
            <person name="Grimwood J."/>
            <person name="Chapman J.A."/>
            <person name="Shapiro H."/>
            <person name="Aerts A."/>
            <person name="Otillar R.P."/>
            <person name="Terry A.Y."/>
            <person name="Boore J.L."/>
            <person name="Simakov O."/>
            <person name="Marletaz F."/>
            <person name="Cho S.-J."/>
            <person name="Edsinger-Gonzales E."/>
            <person name="Havlak P."/>
            <person name="Kuo D.-H."/>
            <person name="Larsson T."/>
            <person name="Lv J."/>
            <person name="Arendt D."/>
            <person name="Savage R."/>
            <person name="Osoegawa K."/>
            <person name="de Jong P."/>
            <person name="Lindberg D.R."/>
            <person name="Seaver E.C."/>
            <person name="Weisblat D.A."/>
            <person name="Putnam N.H."/>
            <person name="Grigoriev I.V."/>
            <person name="Rokhsar D.S."/>
        </authorList>
    </citation>
    <scope>NUCLEOTIDE SEQUENCE</scope>
    <source>
        <strain evidence="8">I ESC-2004</strain>
    </source>
</reference>
<evidence type="ECO:0000259" key="5">
    <source>
        <dbReference type="Pfam" id="PF01869"/>
    </source>
</evidence>
<keyword evidence="8" id="KW-1185">Reference proteome</keyword>
<dbReference type="Gene3D" id="3.30.420.40">
    <property type="match status" value="1"/>
</dbReference>
<evidence type="ECO:0000256" key="4">
    <source>
        <dbReference type="ARBA" id="ARBA00031123"/>
    </source>
</evidence>
<dbReference type="CDD" id="cd24078">
    <property type="entry name" value="ASKHA_NBD_NAGK_meta"/>
    <property type="match status" value="1"/>
</dbReference>
<dbReference type="HOGENOM" id="CLU_016274_0_0_1"/>
<sequence>MASVLIGGVEGGATATRIVLLRLDGSLVVESDIALGTNQWQCGLEECIKRIHRLVSDVKDKAGIPQDSPLAALGLTLSGADNKESREAIKVKLNAEHPNDASHVFVTCDTIGAIGTACDSGGVVLISGTGSNCELVNADGATFRCGGWGHMIGDEGAATWITHYCLKKVFDTKDNFDLCPHDISFVDSAMCNHFQVTGQMDMLDHLYTNWNKSHFASMCKEISRGAAELKDPLCIEAFKKAGFYLGRHILAVAPKADKMLLDRPGGLQVVCTGSVWKSWALLQEGFLDGLKPRSDKDVKIGEISLLLLEKNAGHGAAYLSAKEANLGLNVDYSQNVTVFYHHKFC</sequence>
<accession>R7TJQ5</accession>
<gene>
    <name evidence="6" type="ORF">CAPTEDRAFT_166456</name>
</gene>
<evidence type="ECO:0000313" key="8">
    <source>
        <dbReference type="Proteomes" id="UP000014760"/>
    </source>
</evidence>
<dbReference type="EC" id="2.7.1.59" evidence="2"/>
<reference evidence="7" key="3">
    <citation type="submission" date="2015-06" db="UniProtKB">
        <authorList>
            <consortium name="EnsemblMetazoa"/>
        </authorList>
    </citation>
    <scope>IDENTIFICATION</scope>
</reference>
<dbReference type="InterPro" id="IPR043129">
    <property type="entry name" value="ATPase_NBD"/>
</dbReference>
<evidence type="ECO:0000256" key="3">
    <source>
        <dbReference type="ARBA" id="ARBA00014974"/>
    </source>
</evidence>
<dbReference type="PANTHER" id="PTHR12862">
    <property type="entry name" value="BADF TYPE ATPASE DOMAIN-CONTAINING PROTEIN"/>
    <property type="match status" value="1"/>
</dbReference>
<dbReference type="EMBL" id="AMQN01012506">
    <property type="status" value="NOT_ANNOTATED_CDS"/>
    <property type="molecule type" value="Genomic_DNA"/>
</dbReference>
<reference evidence="6 8" key="2">
    <citation type="journal article" date="2013" name="Nature">
        <title>Insights into bilaterian evolution from three spiralian genomes.</title>
        <authorList>
            <person name="Simakov O."/>
            <person name="Marletaz F."/>
            <person name="Cho S.J."/>
            <person name="Edsinger-Gonzales E."/>
            <person name="Havlak P."/>
            <person name="Hellsten U."/>
            <person name="Kuo D.H."/>
            <person name="Larsson T."/>
            <person name="Lv J."/>
            <person name="Arendt D."/>
            <person name="Savage R."/>
            <person name="Osoegawa K."/>
            <person name="de Jong P."/>
            <person name="Grimwood J."/>
            <person name="Chapman J.A."/>
            <person name="Shapiro H."/>
            <person name="Aerts A."/>
            <person name="Otillar R.P."/>
            <person name="Terry A.Y."/>
            <person name="Boore J.L."/>
            <person name="Grigoriev I.V."/>
            <person name="Lindberg D.R."/>
            <person name="Seaver E.C."/>
            <person name="Weisblat D.A."/>
            <person name="Putnam N.H."/>
            <person name="Rokhsar D.S."/>
        </authorList>
    </citation>
    <scope>NUCLEOTIDE SEQUENCE</scope>
    <source>
        <strain evidence="6 8">I ESC-2004</strain>
    </source>
</reference>
<dbReference type="STRING" id="283909.R7TJQ5"/>
<comment type="similarity">
    <text evidence="1">Belongs to the eukaryotic-type N-acetylglucosamine kinase family.</text>
</comment>
<dbReference type="PANTHER" id="PTHR12862:SF0">
    <property type="entry name" value="N-ACETYL-D-GLUCOSAMINE KINASE"/>
    <property type="match status" value="1"/>
</dbReference>